<comment type="caution">
    <text evidence="3">The sequence shown here is derived from an EMBL/GenBank/DDBJ whole genome shotgun (WGS) entry which is preliminary data.</text>
</comment>
<feature type="domain" description="Putative auto-transporter adhesin head GIN" evidence="2">
    <location>
        <begin position="26"/>
        <end position="205"/>
    </location>
</feature>
<name>A0A2U1K2S1_9FLAO</name>
<evidence type="ECO:0000259" key="2">
    <source>
        <dbReference type="Pfam" id="PF10988"/>
    </source>
</evidence>
<reference evidence="3 4" key="1">
    <citation type="submission" date="2018-04" db="EMBL/GenBank/DDBJ databases">
        <title>Flavobacterium sp. nov., isolated from glacier ice.</title>
        <authorList>
            <person name="Liu Q."/>
            <person name="Xin Y.-H."/>
        </authorList>
    </citation>
    <scope>NUCLEOTIDE SEQUENCE [LARGE SCALE GENOMIC DNA]</scope>
    <source>
        <strain evidence="3 4">LB2P30</strain>
    </source>
</reference>
<evidence type="ECO:0000313" key="3">
    <source>
        <dbReference type="EMBL" id="PWA11545.1"/>
    </source>
</evidence>
<dbReference type="Proteomes" id="UP000245618">
    <property type="component" value="Unassembled WGS sequence"/>
</dbReference>
<dbReference type="AlphaFoldDB" id="A0A2U1K2S1"/>
<dbReference type="EMBL" id="QCZH01000001">
    <property type="protein sequence ID" value="PWA11545.1"/>
    <property type="molecule type" value="Genomic_DNA"/>
</dbReference>
<accession>A0A2U1K2S1</accession>
<gene>
    <name evidence="3" type="ORF">DB891_01685</name>
</gene>
<evidence type="ECO:0000313" key="4">
    <source>
        <dbReference type="Proteomes" id="UP000245618"/>
    </source>
</evidence>
<feature type="signal peptide" evidence="1">
    <location>
        <begin position="1"/>
        <end position="18"/>
    </location>
</feature>
<dbReference type="InterPro" id="IPR021255">
    <property type="entry name" value="DUF2807"/>
</dbReference>
<proteinExistence type="predicted"/>
<keyword evidence="4" id="KW-1185">Reference proteome</keyword>
<dbReference type="OrthoDB" id="704821at2"/>
<sequence length="221" mass="23525">MKKTILLGFVFLTQLTFAQTTIDLKDFDDIKVFDKLNVTLIASNENKAVITGTNQRDVEVVNKNGLLKIRMPLTKTMSGDVIKVTLYFKKIQSIDANEGSTVTCADTFKQTTLDLGTQEGARITAVLDVDKTSIKAYSGGIINLSGKAITQSVSINSGGILKASDLETSQTTVSVSAGGNAEVKASTLVDAKVKAGGTVVIYGKPKQINQETLMGGSIIEK</sequence>
<evidence type="ECO:0000256" key="1">
    <source>
        <dbReference type="SAM" id="SignalP"/>
    </source>
</evidence>
<feature type="chain" id="PRO_5015632738" evidence="1">
    <location>
        <begin position="19"/>
        <end position="221"/>
    </location>
</feature>
<protein>
    <submittedName>
        <fullName evidence="3">DUF2807 domain-containing protein</fullName>
    </submittedName>
</protein>
<organism evidence="3 4">
    <name type="scientific">Flavobacterium laiguense</name>
    <dbReference type="NCBI Taxonomy" id="2169409"/>
    <lineage>
        <taxon>Bacteria</taxon>
        <taxon>Pseudomonadati</taxon>
        <taxon>Bacteroidota</taxon>
        <taxon>Flavobacteriia</taxon>
        <taxon>Flavobacteriales</taxon>
        <taxon>Flavobacteriaceae</taxon>
        <taxon>Flavobacterium</taxon>
    </lineage>
</organism>
<dbReference type="Pfam" id="PF10988">
    <property type="entry name" value="DUF2807"/>
    <property type="match status" value="1"/>
</dbReference>
<dbReference type="Gene3D" id="2.160.20.120">
    <property type="match status" value="1"/>
</dbReference>
<keyword evidence="1" id="KW-0732">Signal</keyword>
<dbReference type="RefSeq" id="WP_116759929.1">
    <property type="nucleotide sequence ID" value="NZ_QCZH01000001.1"/>
</dbReference>